<dbReference type="AlphaFoldDB" id="A0A0S2DBA8"/>
<gene>
    <name evidence="1" type="ORF">GLE_0471</name>
</gene>
<evidence type="ECO:0000313" key="1">
    <source>
        <dbReference type="EMBL" id="ALN55829.1"/>
    </source>
</evidence>
<proteinExistence type="predicted"/>
<sequence>MIGAGLITPRDRQIRGLLVHCHDDSSLWSIIGIQRFGGTGSCRFPCG</sequence>
<evidence type="ECO:0000313" key="2">
    <source>
        <dbReference type="Proteomes" id="UP000061569"/>
    </source>
</evidence>
<dbReference type="PATRIC" id="fig|69.6.peg.467"/>
<organism evidence="1 2">
    <name type="scientific">Lysobacter enzymogenes</name>
    <dbReference type="NCBI Taxonomy" id="69"/>
    <lineage>
        <taxon>Bacteria</taxon>
        <taxon>Pseudomonadati</taxon>
        <taxon>Pseudomonadota</taxon>
        <taxon>Gammaproteobacteria</taxon>
        <taxon>Lysobacterales</taxon>
        <taxon>Lysobacteraceae</taxon>
        <taxon>Lysobacter</taxon>
    </lineage>
</organism>
<dbReference type="Proteomes" id="UP000061569">
    <property type="component" value="Chromosome"/>
</dbReference>
<dbReference type="KEGG" id="lez:GLE_0471"/>
<dbReference type="EMBL" id="CP013140">
    <property type="protein sequence ID" value="ALN55829.1"/>
    <property type="molecule type" value="Genomic_DNA"/>
</dbReference>
<reference evidence="1 2" key="1">
    <citation type="submission" date="2015-11" db="EMBL/GenBank/DDBJ databases">
        <title>Genome sequences of Lysobacter enzymogenes strain C3 and Lysobacter antibioticus ATCC 29479.</title>
        <authorList>
            <person name="Kobayashi D.Y."/>
        </authorList>
    </citation>
    <scope>NUCLEOTIDE SEQUENCE [LARGE SCALE GENOMIC DNA]</scope>
    <source>
        <strain evidence="1 2">C3</strain>
    </source>
</reference>
<protein>
    <submittedName>
        <fullName evidence="1">Uncharacterized protein</fullName>
    </submittedName>
</protein>
<dbReference type="STRING" id="69.GLE_0471"/>
<accession>A0A0S2DBA8</accession>
<name>A0A0S2DBA8_LYSEN</name>